<evidence type="ECO:0000313" key="3">
    <source>
        <dbReference type="Proteomes" id="UP001596506"/>
    </source>
</evidence>
<dbReference type="InterPro" id="IPR019110">
    <property type="entry name" value="Uncharacterised_RAQPRD"/>
</dbReference>
<sequence>MRVFKTILFSSLIATSTNAAADVWAEREALSNIQSELAALEALVLNARARSNASDRTQFDYEILLSDLRKIQHGITHHLTVPMEPVVPSTIDALSVNYTEHKQ</sequence>
<proteinExistence type="predicted"/>
<comment type="caution">
    <text evidence="2">The sequence shown here is derived from an EMBL/GenBank/DDBJ whole genome shotgun (WGS) entry which is preliminary data.</text>
</comment>
<dbReference type="RefSeq" id="WP_100689779.1">
    <property type="nucleotide sequence ID" value="NZ_JBHTBD010000009.1"/>
</dbReference>
<evidence type="ECO:0000313" key="2">
    <source>
        <dbReference type="EMBL" id="MFC7296289.1"/>
    </source>
</evidence>
<dbReference type="Proteomes" id="UP001596506">
    <property type="component" value="Unassembled WGS sequence"/>
</dbReference>
<keyword evidence="1" id="KW-0732">Signal</keyword>
<evidence type="ECO:0000256" key="1">
    <source>
        <dbReference type="SAM" id="SignalP"/>
    </source>
</evidence>
<feature type="chain" id="PRO_5047108097" evidence="1">
    <location>
        <begin position="22"/>
        <end position="103"/>
    </location>
</feature>
<gene>
    <name evidence="2" type="ORF">ACFQQA_16340</name>
</gene>
<name>A0ABW2IZI1_9GAMM</name>
<organism evidence="2 3">
    <name type="scientific">Marinobacter aromaticivorans</name>
    <dbReference type="NCBI Taxonomy" id="1494078"/>
    <lineage>
        <taxon>Bacteria</taxon>
        <taxon>Pseudomonadati</taxon>
        <taxon>Pseudomonadota</taxon>
        <taxon>Gammaproteobacteria</taxon>
        <taxon>Pseudomonadales</taxon>
        <taxon>Marinobacteraceae</taxon>
        <taxon>Marinobacter</taxon>
    </lineage>
</organism>
<protein>
    <submittedName>
        <fullName evidence="2">RAQPRD family integrative conjugative element protein</fullName>
    </submittedName>
</protein>
<dbReference type="EMBL" id="JBHTBD010000009">
    <property type="protein sequence ID" value="MFC7296289.1"/>
    <property type="molecule type" value="Genomic_DNA"/>
</dbReference>
<accession>A0ABW2IZI1</accession>
<keyword evidence="3" id="KW-1185">Reference proteome</keyword>
<feature type="signal peptide" evidence="1">
    <location>
        <begin position="1"/>
        <end position="21"/>
    </location>
</feature>
<reference evidence="3" key="1">
    <citation type="journal article" date="2019" name="Int. J. Syst. Evol. Microbiol.">
        <title>The Global Catalogue of Microorganisms (GCM) 10K type strain sequencing project: providing services to taxonomists for standard genome sequencing and annotation.</title>
        <authorList>
            <consortium name="The Broad Institute Genomics Platform"/>
            <consortium name="The Broad Institute Genome Sequencing Center for Infectious Disease"/>
            <person name="Wu L."/>
            <person name="Ma J."/>
        </authorList>
    </citation>
    <scope>NUCLEOTIDE SEQUENCE [LARGE SCALE GENOMIC DNA]</scope>
    <source>
        <strain evidence="3">CCUG 60559</strain>
    </source>
</reference>
<dbReference type="Pfam" id="PF09686">
    <property type="entry name" value="Plasmid_RAQPRD"/>
    <property type="match status" value="1"/>
</dbReference>